<comment type="similarity">
    <text evidence="1 2">Belongs to the complex I NDUFA12 subunit family.</text>
</comment>
<comment type="subcellular location">
    <subcellularLocation>
        <location evidence="2">Mitochondrion inner membrane</location>
        <topology evidence="2">Peripheral membrane protein</topology>
        <orientation evidence="2">Matrix side</orientation>
    </subcellularLocation>
</comment>
<dbReference type="EMBL" id="JAMYWD010000001">
    <property type="protein sequence ID" value="KAJ4980267.1"/>
    <property type="molecule type" value="Genomic_DNA"/>
</dbReference>
<accession>A0A9Q0L0V5</accession>
<name>A0A9Q0L0V5_9MAGN</name>
<evidence type="ECO:0000313" key="5">
    <source>
        <dbReference type="Proteomes" id="UP001141806"/>
    </source>
</evidence>
<evidence type="ECO:0000256" key="3">
    <source>
        <dbReference type="SAM" id="MobiDB-lite"/>
    </source>
</evidence>
<sequence>MSKLFGKIAGLFSSRVSVGVDKAGNRYFTKNEVIDGVMKEKRWVVFKGEEDPTSVPVEWISWLNGQRKKAPTPEEMIDLEARRERVKLNVALLKEKEEEERKAGVGITRKVVSAGKIEGPNLRSFIRQFPAASAEGGQNEDASNASDGIRNAEETGEEKTIPPKVKQQPESSEPTGSGQSFKPGAWQPPT</sequence>
<evidence type="ECO:0000313" key="4">
    <source>
        <dbReference type="EMBL" id="KAJ4980267.1"/>
    </source>
</evidence>
<dbReference type="AlphaFoldDB" id="A0A9Q0L0V5"/>
<evidence type="ECO:0000256" key="1">
    <source>
        <dbReference type="ARBA" id="ARBA00007355"/>
    </source>
</evidence>
<gene>
    <name evidence="4" type="ORF">NE237_031104</name>
</gene>
<keyword evidence="2" id="KW-0813">Transport</keyword>
<keyword evidence="2" id="KW-0496">Mitochondrion</keyword>
<dbReference type="PANTHER" id="PTHR12910:SF1">
    <property type="entry name" value="NADH DEHYDROGENASE [UBIQUINONE] 1 ALPHA SUBCOMPLEX SUBUNIT 12"/>
    <property type="match status" value="1"/>
</dbReference>
<keyword evidence="2" id="KW-0249">Electron transport</keyword>
<feature type="region of interest" description="Disordered" evidence="3">
    <location>
        <begin position="128"/>
        <end position="190"/>
    </location>
</feature>
<dbReference type="PANTHER" id="PTHR12910">
    <property type="entry name" value="NADH-UBIQUINONE OXIDOREDUCTASE SUBUNIT B17.2"/>
    <property type="match status" value="1"/>
</dbReference>
<feature type="compositionally biased region" description="Polar residues" evidence="3">
    <location>
        <begin position="168"/>
        <end position="180"/>
    </location>
</feature>
<dbReference type="OrthoDB" id="274641at2759"/>
<keyword evidence="2" id="KW-0999">Mitochondrion inner membrane</keyword>
<keyword evidence="2" id="KW-0679">Respiratory chain</keyword>
<dbReference type="Proteomes" id="UP001141806">
    <property type="component" value="Unassembled WGS sequence"/>
</dbReference>
<proteinExistence type="inferred from homology"/>
<dbReference type="Pfam" id="PF05071">
    <property type="entry name" value="NDUFA12"/>
    <property type="match status" value="1"/>
</dbReference>
<evidence type="ECO:0000256" key="2">
    <source>
        <dbReference type="RuleBase" id="RU363103"/>
    </source>
</evidence>
<reference evidence="4" key="1">
    <citation type="journal article" date="2023" name="Plant J.">
        <title>The genome of the king protea, Protea cynaroides.</title>
        <authorList>
            <person name="Chang J."/>
            <person name="Duong T.A."/>
            <person name="Schoeman C."/>
            <person name="Ma X."/>
            <person name="Roodt D."/>
            <person name="Barker N."/>
            <person name="Li Z."/>
            <person name="Van de Peer Y."/>
            <person name="Mizrachi E."/>
        </authorList>
    </citation>
    <scope>NUCLEOTIDE SEQUENCE</scope>
    <source>
        <tissue evidence="4">Young leaves</tissue>
    </source>
</reference>
<keyword evidence="5" id="KW-1185">Reference proteome</keyword>
<organism evidence="4 5">
    <name type="scientific">Protea cynaroides</name>
    <dbReference type="NCBI Taxonomy" id="273540"/>
    <lineage>
        <taxon>Eukaryota</taxon>
        <taxon>Viridiplantae</taxon>
        <taxon>Streptophyta</taxon>
        <taxon>Embryophyta</taxon>
        <taxon>Tracheophyta</taxon>
        <taxon>Spermatophyta</taxon>
        <taxon>Magnoliopsida</taxon>
        <taxon>Proteales</taxon>
        <taxon>Proteaceae</taxon>
        <taxon>Protea</taxon>
    </lineage>
</organism>
<dbReference type="GO" id="GO:0005743">
    <property type="term" value="C:mitochondrial inner membrane"/>
    <property type="evidence" value="ECO:0007669"/>
    <property type="project" value="UniProtKB-SubCell"/>
</dbReference>
<comment type="caution">
    <text evidence="4">The sequence shown here is derived from an EMBL/GenBank/DDBJ whole genome shotgun (WGS) entry which is preliminary data.</text>
</comment>
<protein>
    <recommendedName>
        <fullName evidence="2">NADH dehydrogenase [ubiquinone] 1 alpha subcomplex subunit 12</fullName>
    </recommendedName>
</protein>
<keyword evidence="2" id="KW-0472">Membrane</keyword>
<comment type="function">
    <text evidence="2">Accessory subunit of the mitochondrial membrane respiratory chain NADH dehydrogenase (Complex I), that is believed not to be involved in catalysis. Complex I functions in the transfer of electrons from NADH to the respiratory chain. The immediate electron acceptor for the enzyme is believed to be ubiquinone.</text>
</comment>
<dbReference type="GO" id="GO:0006979">
    <property type="term" value="P:response to oxidative stress"/>
    <property type="evidence" value="ECO:0007669"/>
    <property type="project" value="TreeGrafter"/>
</dbReference>
<feature type="compositionally biased region" description="Basic and acidic residues" evidence="3">
    <location>
        <begin position="150"/>
        <end position="161"/>
    </location>
</feature>
<dbReference type="GO" id="GO:0045271">
    <property type="term" value="C:respiratory chain complex I"/>
    <property type="evidence" value="ECO:0007669"/>
    <property type="project" value="InterPro"/>
</dbReference>
<dbReference type="InterPro" id="IPR007763">
    <property type="entry name" value="NDUFA12"/>
</dbReference>